<dbReference type="SUPFAM" id="SSF54427">
    <property type="entry name" value="NTF2-like"/>
    <property type="match status" value="1"/>
</dbReference>
<evidence type="ECO:0000313" key="3">
    <source>
        <dbReference type="EMBL" id="MBB5015928.1"/>
    </source>
</evidence>
<evidence type="ECO:0000259" key="2">
    <source>
        <dbReference type="Pfam" id="PF12680"/>
    </source>
</evidence>
<keyword evidence="4" id="KW-1185">Reference proteome</keyword>
<dbReference type="InterPro" id="IPR037401">
    <property type="entry name" value="SnoaL-like"/>
</dbReference>
<dbReference type="Pfam" id="PF12680">
    <property type="entry name" value="SnoaL_2"/>
    <property type="match status" value="1"/>
</dbReference>
<evidence type="ECO:0000256" key="1">
    <source>
        <dbReference type="SAM" id="MobiDB-lite"/>
    </source>
</evidence>
<comment type="caution">
    <text evidence="3">The sequence shown here is derived from an EMBL/GenBank/DDBJ whole genome shotgun (WGS) entry which is preliminary data.</text>
</comment>
<organism evidence="3 4">
    <name type="scientific">Rehaibacterium terrae</name>
    <dbReference type="NCBI Taxonomy" id="1341696"/>
    <lineage>
        <taxon>Bacteria</taxon>
        <taxon>Pseudomonadati</taxon>
        <taxon>Pseudomonadota</taxon>
        <taxon>Gammaproteobacteria</taxon>
        <taxon>Lysobacterales</taxon>
        <taxon>Lysobacteraceae</taxon>
        <taxon>Rehaibacterium</taxon>
    </lineage>
</organism>
<dbReference type="InterPro" id="IPR032710">
    <property type="entry name" value="NTF2-like_dom_sf"/>
</dbReference>
<dbReference type="Proteomes" id="UP000519004">
    <property type="component" value="Unassembled WGS sequence"/>
</dbReference>
<name>A0A7W7Y141_9GAMM</name>
<feature type="region of interest" description="Disordered" evidence="1">
    <location>
        <begin position="1"/>
        <end position="24"/>
    </location>
</feature>
<feature type="domain" description="SnoaL-like" evidence="2">
    <location>
        <begin position="21"/>
        <end position="116"/>
    </location>
</feature>
<accession>A0A7W7Y141</accession>
<proteinExistence type="predicted"/>
<dbReference type="RefSeq" id="WP_221301235.1">
    <property type="nucleotide sequence ID" value="NZ_JACHHX010000012.1"/>
</dbReference>
<reference evidence="3 4" key="1">
    <citation type="submission" date="2020-08" db="EMBL/GenBank/DDBJ databases">
        <title>Genomic Encyclopedia of Type Strains, Phase IV (KMG-IV): sequencing the most valuable type-strain genomes for metagenomic binning, comparative biology and taxonomic classification.</title>
        <authorList>
            <person name="Goeker M."/>
        </authorList>
    </citation>
    <scope>NUCLEOTIDE SEQUENCE [LARGE SCALE GENOMIC DNA]</scope>
    <source>
        <strain evidence="3 4">DSM 25897</strain>
    </source>
</reference>
<sequence>MAGHPDGRGLIPAAPEARTQRQPDACNARDPIAFVACCAEDVTIRHLPATTPALQGRAALADFHARERFDREGLHAELVDRLALGDKVADHERVRGLRPEPHETVAVHQVADGLIRAVRFHPAG</sequence>
<evidence type="ECO:0000313" key="4">
    <source>
        <dbReference type="Proteomes" id="UP000519004"/>
    </source>
</evidence>
<gene>
    <name evidence="3" type="ORF">HNQ58_001838</name>
</gene>
<dbReference type="EMBL" id="JACHHX010000012">
    <property type="protein sequence ID" value="MBB5015928.1"/>
    <property type="molecule type" value="Genomic_DNA"/>
</dbReference>
<protein>
    <recommendedName>
        <fullName evidence="2">SnoaL-like domain-containing protein</fullName>
    </recommendedName>
</protein>
<dbReference type="Gene3D" id="3.10.450.50">
    <property type="match status" value="1"/>
</dbReference>
<dbReference type="AlphaFoldDB" id="A0A7W7Y141"/>